<organism evidence="4 5">
    <name type="scientific">Seonamhaeicola marinus</name>
    <dbReference type="NCBI Taxonomy" id="1912246"/>
    <lineage>
        <taxon>Bacteria</taxon>
        <taxon>Pseudomonadati</taxon>
        <taxon>Bacteroidota</taxon>
        <taxon>Flavobacteriia</taxon>
        <taxon>Flavobacteriales</taxon>
        <taxon>Flavobacteriaceae</taxon>
    </lineage>
</organism>
<dbReference type="InterPro" id="IPR013780">
    <property type="entry name" value="Glyco_hydro_b"/>
</dbReference>
<proteinExistence type="predicted"/>
<dbReference type="Pfam" id="PF16657">
    <property type="entry name" value="Malt_amylase_C"/>
    <property type="match status" value="1"/>
</dbReference>
<evidence type="ECO:0000256" key="1">
    <source>
        <dbReference type="ARBA" id="ARBA00022801"/>
    </source>
</evidence>
<dbReference type="InterPro" id="IPR032091">
    <property type="entry name" value="Malt_amylase-like_C"/>
</dbReference>
<dbReference type="SMART" id="SM00642">
    <property type="entry name" value="Aamy"/>
    <property type="match status" value="1"/>
</dbReference>
<gene>
    <name evidence="4" type="ORF">FUA24_11890</name>
</gene>
<reference evidence="4 5" key="1">
    <citation type="submission" date="2019-08" db="EMBL/GenBank/DDBJ databases">
        <title>Seonamhaeicola sediminis sp. nov., isolated from marine sediment.</title>
        <authorList>
            <person name="Cao W.R."/>
        </authorList>
    </citation>
    <scope>NUCLEOTIDE SEQUENCE [LARGE SCALE GENOMIC DNA]</scope>
    <source>
        <strain evidence="4 5">B011</strain>
    </source>
</reference>
<dbReference type="SUPFAM" id="SSF51011">
    <property type="entry name" value="Glycosyl hydrolase domain"/>
    <property type="match status" value="1"/>
</dbReference>
<dbReference type="GO" id="GO:0016798">
    <property type="term" value="F:hydrolase activity, acting on glycosyl bonds"/>
    <property type="evidence" value="ECO:0007669"/>
    <property type="project" value="UniProtKB-KW"/>
</dbReference>
<dbReference type="Proteomes" id="UP000323930">
    <property type="component" value="Unassembled WGS sequence"/>
</dbReference>
<dbReference type="RefSeq" id="WP_148542549.1">
    <property type="nucleotide sequence ID" value="NZ_VSDQ01000679.1"/>
</dbReference>
<evidence type="ECO:0000313" key="5">
    <source>
        <dbReference type="Proteomes" id="UP000323930"/>
    </source>
</evidence>
<dbReference type="PANTHER" id="PTHR10357:SF210">
    <property type="entry name" value="MALTODEXTRIN GLUCOSIDASE"/>
    <property type="match status" value="1"/>
</dbReference>
<evidence type="ECO:0000259" key="3">
    <source>
        <dbReference type="SMART" id="SM00642"/>
    </source>
</evidence>
<keyword evidence="1" id="KW-0378">Hydrolase</keyword>
<keyword evidence="2" id="KW-0326">Glycosidase</keyword>
<dbReference type="PANTHER" id="PTHR10357">
    <property type="entry name" value="ALPHA-AMYLASE FAMILY MEMBER"/>
    <property type="match status" value="1"/>
</dbReference>
<keyword evidence="5" id="KW-1185">Reference proteome</keyword>
<dbReference type="InterPro" id="IPR017853">
    <property type="entry name" value="GH"/>
</dbReference>
<dbReference type="Pfam" id="PF00128">
    <property type="entry name" value="Alpha-amylase"/>
    <property type="match status" value="2"/>
</dbReference>
<protein>
    <submittedName>
        <fullName evidence="4">Alpha-amylase</fullName>
    </submittedName>
</protein>
<evidence type="ECO:0000313" key="4">
    <source>
        <dbReference type="EMBL" id="TYA74041.1"/>
    </source>
</evidence>
<dbReference type="InterPro" id="IPR006047">
    <property type="entry name" value="GH13_cat_dom"/>
</dbReference>
<sequence>MKLLPYIFLSVLCFSSCKEQEDIKQKETKSTTHFNSPPEWAQDVIWYEIAVERFYNGDISNDQTADDIVDTYPGFVPKGWTTTPWTQDWYEEDAYFKNLGTHKDFYGNVLNNFGSKAQLRRYGGDLQGVLDKMAYIDSLGVTAIYFRPLNDAPSLHKYDARNWRHIDRNFGPNPSKDKATIAAETPDDPNTWQWTEADKLFIKVIEEFHKRDIRVILDYSFNHTGKSFWAWQDILEHQEKSKYKDWYWIDHFDDPATEVNEFKYHGWAGVHELPEIKETQKQDLSKSVQKFEGNIYSDAVKQHIFNLTKRWLDPNGDGDPSDGIDGYRLDVAAETPLGFWRDFRKHVRAINPEAYLLGEIWWEEWPDKLLDPEPFLKGDIFDAVMNYRWYRASRQFLGASPYDVSASQLKDSLQLFSSTIKKENNYVMMNLNGGFDTPRVLTSFFNKNKYKYYCKVSEDANYKIHKPDEATFQKLRLLLAHQYTYIGAPHIWAGDEMGMWGADDPSTRKPLLWPEFTFDDEKVHPLGANKPIDKIALNKDLLAYYQKLIRMRKENPVLSRGAIQFLDLNSEILAYSRFDEKHEFIIIINPTDDKVTLNIPTKLTGNYKDVLKHSSYPEKNNTMEIEIEPKAARILKHTNS</sequence>
<accession>A0A5D0HSC3</accession>
<dbReference type="GO" id="GO:0005975">
    <property type="term" value="P:carbohydrate metabolic process"/>
    <property type="evidence" value="ECO:0007669"/>
    <property type="project" value="InterPro"/>
</dbReference>
<dbReference type="Gene3D" id="3.20.20.80">
    <property type="entry name" value="Glycosidases"/>
    <property type="match status" value="1"/>
</dbReference>
<dbReference type="OrthoDB" id="9806009at2"/>
<dbReference type="SUPFAM" id="SSF51445">
    <property type="entry name" value="(Trans)glycosidases"/>
    <property type="match status" value="1"/>
</dbReference>
<dbReference type="Gene3D" id="2.60.40.1180">
    <property type="entry name" value="Golgi alpha-mannosidase II"/>
    <property type="match status" value="1"/>
</dbReference>
<name>A0A5D0HSC3_9FLAO</name>
<feature type="domain" description="Glycosyl hydrolase family 13 catalytic" evidence="3">
    <location>
        <begin position="48"/>
        <end position="552"/>
    </location>
</feature>
<dbReference type="EMBL" id="VSDQ01000679">
    <property type="protein sequence ID" value="TYA74041.1"/>
    <property type="molecule type" value="Genomic_DNA"/>
</dbReference>
<comment type="caution">
    <text evidence="4">The sequence shown here is derived from an EMBL/GenBank/DDBJ whole genome shotgun (WGS) entry which is preliminary data.</text>
</comment>
<evidence type="ECO:0000256" key="2">
    <source>
        <dbReference type="ARBA" id="ARBA00023295"/>
    </source>
</evidence>
<dbReference type="AlphaFoldDB" id="A0A5D0HSC3"/>